<dbReference type="Proteomes" id="UP000199412">
    <property type="component" value="Unassembled WGS sequence"/>
</dbReference>
<dbReference type="InterPro" id="IPR036397">
    <property type="entry name" value="RNaseH_sf"/>
</dbReference>
<keyword evidence="6" id="KW-1185">Reference proteome</keyword>
<keyword evidence="2" id="KW-0378">Hydrolase</keyword>
<dbReference type="EMBL" id="FNAP01000017">
    <property type="protein sequence ID" value="SDE93922.1"/>
    <property type="molecule type" value="Genomic_DNA"/>
</dbReference>
<protein>
    <submittedName>
        <fullName evidence="5">DNA polymerase-3 subunit epsilon</fullName>
    </submittedName>
</protein>
<dbReference type="InterPro" id="IPR013520">
    <property type="entry name" value="Ribonucl_H"/>
</dbReference>
<evidence type="ECO:0000259" key="4">
    <source>
        <dbReference type="SMART" id="SM00479"/>
    </source>
</evidence>
<dbReference type="SUPFAM" id="SSF53098">
    <property type="entry name" value="Ribonuclease H-like"/>
    <property type="match status" value="1"/>
</dbReference>
<evidence type="ECO:0000313" key="5">
    <source>
        <dbReference type="EMBL" id="SDE93922.1"/>
    </source>
</evidence>
<dbReference type="SMART" id="SM00479">
    <property type="entry name" value="EXOIII"/>
    <property type="match status" value="1"/>
</dbReference>
<accession>A0A1G7H0G7</accession>
<dbReference type="GO" id="GO:0005829">
    <property type="term" value="C:cytosol"/>
    <property type="evidence" value="ECO:0007669"/>
    <property type="project" value="TreeGrafter"/>
</dbReference>
<dbReference type="GO" id="GO:0006259">
    <property type="term" value="P:DNA metabolic process"/>
    <property type="evidence" value="ECO:0007669"/>
    <property type="project" value="UniProtKB-ARBA"/>
</dbReference>
<sequence>MLRHLLGFDVMRRLLWMSGKPGPLRDYYAVDYATLDTPWPEVEFLAIDLETTGLDPRHHEILSVGFAPVHAGGVRLGQARHFLVRPTRPIPEETAVIHGLLDDHLESAPPLAEVLPHVLRAMAGRVPLAHFSTVEQRFLSFACKRVYGQPMVVPYVDTLRLEHRAQERQQQAVVQGALRLHAARERYGLPRYKAHNAMMDAIAAGELFLAQVAHMDTKKPPRLDEVCQG</sequence>
<dbReference type="InterPro" id="IPR012337">
    <property type="entry name" value="RNaseH-like_sf"/>
</dbReference>
<dbReference type="RefSeq" id="WP_218128464.1">
    <property type="nucleotide sequence ID" value="NZ_FNAP01000017.1"/>
</dbReference>
<dbReference type="GO" id="GO:0008408">
    <property type="term" value="F:3'-5' exonuclease activity"/>
    <property type="evidence" value="ECO:0007669"/>
    <property type="project" value="TreeGrafter"/>
</dbReference>
<evidence type="ECO:0000256" key="2">
    <source>
        <dbReference type="ARBA" id="ARBA00022801"/>
    </source>
</evidence>
<evidence type="ECO:0000256" key="1">
    <source>
        <dbReference type="ARBA" id="ARBA00022722"/>
    </source>
</evidence>
<proteinExistence type="predicted"/>
<dbReference type="PANTHER" id="PTHR30231">
    <property type="entry name" value="DNA POLYMERASE III SUBUNIT EPSILON"/>
    <property type="match status" value="1"/>
</dbReference>
<feature type="domain" description="Exonuclease" evidence="4">
    <location>
        <begin position="43"/>
        <end position="217"/>
    </location>
</feature>
<gene>
    <name evidence="5" type="ORF">SAMN05421720_1174</name>
</gene>
<reference evidence="5 6" key="1">
    <citation type="submission" date="2016-10" db="EMBL/GenBank/DDBJ databases">
        <authorList>
            <person name="de Groot N.N."/>
        </authorList>
    </citation>
    <scope>NUCLEOTIDE SEQUENCE [LARGE SCALE GENOMIC DNA]</scope>
    <source>
        <strain evidence="5 6">ATCC 700224</strain>
    </source>
</reference>
<dbReference type="STRING" id="69960.SAMN05421720_1174"/>
<dbReference type="GO" id="GO:0003676">
    <property type="term" value="F:nucleic acid binding"/>
    <property type="evidence" value="ECO:0007669"/>
    <property type="project" value="InterPro"/>
</dbReference>
<keyword evidence="3" id="KW-0269">Exonuclease</keyword>
<keyword evidence="1" id="KW-0540">Nuclease</keyword>
<name>A0A1G7H0G7_9PROT</name>
<evidence type="ECO:0000256" key="3">
    <source>
        <dbReference type="ARBA" id="ARBA00022839"/>
    </source>
</evidence>
<organism evidence="5 6">
    <name type="scientific">Rhodospira trueperi</name>
    <dbReference type="NCBI Taxonomy" id="69960"/>
    <lineage>
        <taxon>Bacteria</taxon>
        <taxon>Pseudomonadati</taxon>
        <taxon>Pseudomonadota</taxon>
        <taxon>Alphaproteobacteria</taxon>
        <taxon>Rhodospirillales</taxon>
        <taxon>Rhodospirillaceae</taxon>
        <taxon>Rhodospira</taxon>
    </lineage>
</organism>
<dbReference type="Pfam" id="PF00929">
    <property type="entry name" value="RNase_T"/>
    <property type="match status" value="1"/>
</dbReference>
<dbReference type="AlphaFoldDB" id="A0A1G7H0G7"/>
<evidence type="ECO:0000313" key="6">
    <source>
        <dbReference type="Proteomes" id="UP000199412"/>
    </source>
</evidence>
<dbReference type="CDD" id="cd06127">
    <property type="entry name" value="DEDDh"/>
    <property type="match status" value="1"/>
</dbReference>
<dbReference type="Gene3D" id="3.30.420.10">
    <property type="entry name" value="Ribonuclease H-like superfamily/Ribonuclease H"/>
    <property type="match status" value="1"/>
</dbReference>
<dbReference type="PANTHER" id="PTHR30231:SF4">
    <property type="entry name" value="PROTEIN NEN2"/>
    <property type="match status" value="1"/>
</dbReference>